<reference evidence="1" key="1">
    <citation type="submission" date="2016-06" db="UniProtKB">
        <authorList>
            <consortium name="WormBaseParasite"/>
        </authorList>
    </citation>
    <scope>IDENTIFICATION</scope>
</reference>
<proteinExistence type="predicted"/>
<sequence length="76" mass="9223">LWQQWLIIRTLCRCSKMIDISRIWPILSAKWHIAPKWLAHLWANFFKLKLVESWEQNKRNLLAQRGEDPVVDLLRT</sequence>
<dbReference type="WBParaSite" id="GPUH_0000720901-mRNA-1">
    <property type="protein sequence ID" value="GPUH_0000720901-mRNA-1"/>
    <property type="gene ID" value="GPUH_0000720901"/>
</dbReference>
<dbReference type="AlphaFoldDB" id="A0A183DEQ9"/>
<protein>
    <submittedName>
        <fullName evidence="1">GCFC domain-containing protein</fullName>
    </submittedName>
</protein>
<accession>A0A183DEQ9</accession>
<organism evidence="1">
    <name type="scientific">Gongylonema pulchrum</name>
    <dbReference type="NCBI Taxonomy" id="637853"/>
    <lineage>
        <taxon>Eukaryota</taxon>
        <taxon>Metazoa</taxon>
        <taxon>Ecdysozoa</taxon>
        <taxon>Nematoda</taxon>
        <taxon>Chromadorea</taxon>
        <taxon>Rhabditida</taxon>
        <taxon>Spirurina</taxon>
        <taxon>Spiruromorpha</taxon>
        <taxon>Spiruroidea</taxon>
        <taxon>Gongylonematidae</taxon>
        <taxon>Gongylonema</taxon>
    </lineage>
</organism>
<name>A0A183DEQ9_9BILA</name>
<evidence type="ECO:0000313" key="1">
    <source>
        <dbReference type="WBParaSite" id="GPUH_0000720901-mRNA-1"/>
    </source>
</evidence>